<sequence>MVRKVMIFSSVHRHDDSRIFHKQAVSLARAGYRVELHAVADFDQRMENGICIVGLPAHRSRLRRLSAGWRLFRRALRSQADVYHFHDPELLPWGLLIKWVTRRPVVYDAHEDLPKQIHTKPWIPSPLRGIVSRWVHRVEKGIARRLSAVVAATEAIGEQFAGAPKVTVIKNYPLPMPEMDGTEREKANRILYVGGISYLRGYREMIAMMDHLPPELKAELHLIGPLQHIDEGERDPERLRKKGIHLHGAVPFREVPGWLSKGKVGLVCLHPVENYRESLPIKMFEYMAAGIPVVATDFPLWRKILEENECGVTVNPLDPAEMAEKVAALLRDDRLRRRLGENGRRAHREKYHWGAEEAKLLDLYRELTTERGKSMEERPFRIWLANHYAVPPNIEGITRHFELAREWVEKEHAEVTLWLSRFLHPRRSFITESEMRQVERIPGLQLKWLWSFPHRRNDVRRIINMVSFAAMFFFAGLFRKKPDVLVASSPHLLTGLAGWLLARLKGCPFVLEVRDLWPDSLIHMGRLNNPAVIRLLRWLESFLYHRSDRIVVLTEYQRRFIIAKGIASDRVTLIPNGVVVGSWKPSPSRREEIRRKWGIPQDRFVAIYTGAHGPANALDVVVKAGAHLEPGISIVLMGDGPEKEKLIRLKEEMGLSNVHLMDPVPKREVYDYIHAADCSIISLADNEIFRGARSNKLYDYMFVGLPIVTTVDGELREIIEGNGVGVFAGAEDPEGLAKAIARIRSLTPDERERIAQRGMDYVQREGNRRTLAHRYFLLLKQLGDQERFVDTSVPERR</sequence>
<evidence type="ECO:0000256" key="1">
    <source>
        <dbReference type="ARBA" id="ARBA00022676"/>
    </source>
</evidence>
<name>A0A1I2LU40_9BACL</name>
<dbReference type="EMBL" id="FOOK01000005">
    <property type="protein sequence ID" value="SFF80606.1"/>
    <property type="molecule type" value="Genomic_DNA"/>
</dbReference>
<feature type="domain" description="Glycosyl transferase family 1" evidence="3">
    <location>
        <begin position="590"/>
        <end position="758"/>
    </location>
</feature>
<dbReference type="PANTHER" id="PTHR12526">
    <property type="entry name" value="GLYCOSYLTRANSFERASE"/>
    <property type="match status" value="1"/>
</dbReference>
<dbReference type="Pfam" id="PF00534">
    <property type="entry name" value="Glycos_transf_1"/>
    <property type="match status" value="2"/>
</dbReference>
<keyword evidence="6" id="KW-1185">Reference proteome</keyword>
<dbReference type="SUPFAM" id="SSF53756">
    <property type="entry name" value="UDP-Glycosyltransferase/glycogen phosphorylase"/>
    <property type="match status" value="2"/>
</dbReference>
<feature type="domain" description="Glycosyl transferase family 1" evidence="3">
    <location>
        <begin position="183"/>
        <end position="345"/>
    </location>
</feature>
<dbReference type="Pfam" id="PF13579">
    <property type="entry name" value="Glyco_trans_4_4"/>
    <property type="match status" value="2"/>
</dbReference>
<evidence type="ECO:0000259" key="4">
    <source>
        <dbReference type="Pfam" id="PF13579"/>
    </source>
</evidence>
<dbReference type="PANTHER" id="PTHR12526:SF629">
    <property type="entry name" value="TEICHURONIC ACID BIOSYNTHESIS GLYCOSYLTRANSFERASE TUAH-RELATED"/>
    <property type="match status" value="1"/>
</dbReference>
<dbReference type="Proteomes" id="UP000198661">
    <property type="component" value="Unassembled WGS sequence"/>
</dbReference>
<feature type="domain" description="Glycosyltransferase subfamily 4-like N-terminal" evidence="4">
    <location>
        <begin position="20"/>
        <end position="169"/>
    </location>
</feature>
<dbReference type="AlphaFoldDB" id="A0A1I2LU40"/>
<feature type="domain" description="Glycosyltransferase subfamily 4-like N-terminal" evidence="4">
    <location>
        <begin position="402"/>
        <end position="577"/>
    </location>
</feature>
<dbReference type="CDD" id="cd03794">
    <property type="entry name" value="GT4_WbuB-like"/>
    <property type="match status" value="1"/>
</dbReference>
<evidence type="ECO:0000313" key="5">
    <source>
        <dbReference type="EMBL" id="SFF80606.1"/>
    </source>
</evidence>
<organism evidence="5 6">
    <name type="scientific">Planifilum fulgidum</name>
    <dbReference type="NCBI Taxonomy" id="201973"/>
    <lineage>
        <taxon>Bacteria</taxon>
        <taxon>Bacillati</taxon>
        <taxon>Bacillota</taxon>
        <taxon>Bacilli</taxon>
        <taxon>Bacillales</taxon>
        <taxon>Thermoactinomycetaceae</taxon>
        <taxon>Planifilum</taxon>
    </lineage>
</organism>
<dbReference type="RefSeq" id="WP_092036310.1">
    <property type="nucleotide sequence ID" value="NZ_FOOK01000005.1"/>
</dbReference>
<dbReference type="STRING" id="201973.SAMN04488025_105153"/>
<evidence type="ECO:0000313" key="6">
    <source>
        <dbReference type="Proteomes" id="UP000198661"/>
    </source>
</evidence>
<protein>
    <submittedName>
        <fullName evidence="5">Glycosyltransferase involved in cell wall bisynthesis</fullName>
    </submittedName>
</protein>
<dbReference type="GO" id="GO:0016757">
    <property type="term" value="F:glycosyltransferase activity"/>
    <property type="evidence" value="ECO:0007669"/>
    <property type="project" value="InterPro"/>
</dbReference>
<keyword evidence="1" id="KW-0328">Glycosyltransferase</keyword>
<dbReference type="OrthoDB" id="9811902at2"/>
<evidence type="ECO:0000259" key="3">
    <source>
        <dbReference type="Pfam" id="PF00534"/>
    </source>
</evidence>
<accession>A0A1I2LU40</accession>
<dbReference type="InterPro" id="IPR001296">
    <property type="entry name" value="Glyco_trans_1"/>
</dbReference>
<dbReference type="InterPro" id="IPR028098">
    <property type="entry name" value="Glyco_trans_4-like_N"/>
</dbReference>
<keyword evidence="2 5" id="KW-0808">Transferase</keyword>
<dbReference type="Gene3D" id="3.40.50.2000">
    <property type="entry name" value="Glycogen Phosphorylase B"/>
    <property type="match status" value="4"/>
</dbReference>
<proteinExistence type="predicted"/>
<reference evidence="5 6" key="1">
    <citation type="submission" date="2016-10" db="EMBL/GenBank/DDBJ databases">
        <authorList>
            <person name="de Groot N.N."/>
        </authorList>
    </citation>
    <scope>NUCLEOTIDE SEQUENCE [LARGE SCALE GENOMIC DNA]</scope>
    <source>
        <strain evidence="5 6">DSM 44945</strain>
    </source>
</reference>
<gene>
    <name evidence="5" type="ORF">SAMN04488025_105153</name>
</gene>
<evidence type="ECO:0000256" key="2">
    <source>
        <dbReference type="ARBA" id="ARBA00022679"/>
    </source>
</evidence>